<evidence type="ECO:0000256" key="1">
    <source>
        <dbReference type="ARBA" id="ARBA00001946"/>
    </source>
</evidence>
<dbReference type="InterPro" id="IPR053378">
    <property type="entry name" value="Prenyl_diphosphate_synthase"/>
</dbReference>
<evidence type="ECO:0000256" key="4">
    <source>
        <dbReference type="ARBA" id="ARBA00022723"/>
    </source>
</evidence>
<evidence type="ECO:0000313" key="9">
    <source>
        <dbReference type="Proteomes" id="UP000217154"/>
    </source>
</evidence>
<keyword evidence="4" id="KW-0479">Metal-binding</keyword>
<dbReference type="GO" id="GO:0004659">
    <property type="term" value="F:prenyltransferase activity"/>
    <property type="evidence" value="ECO:0007669"/>
    <property type="project" value="InterPro"/>
</dbReference>
<dbReference type="PANTHER" id="PTHR43281">
    <property type="entry name" value="FARNESYL DIPHOSPHATE SYNTHASE"/>
    <property type="match status" value="1"/>
</dbReference>
<organism evidence="8 9">
    <name type="scientific">Variovorax boronicumulans</name>
    <dbReference type="NCBI Taxonomy" id="436515"/>
    <lineage>
        <taxon>Bacteria</taxon>
        <taxon>Pseudomonadati</taxon>
        <taxon>Pseudomonadota</taxon>
        <taxon>Betaproteobacteria</taxon>
        <taxon>Burkholderiales</taxon>
        <taxon>Comamonadaceae</taxon>
        <taxon>Variovorax</taxon>
    </lineage>
</organism>
<sequence length="290" mass="30497">MQGTTRRIETALGLHLPPPDTRPTRLHEALRYAALGGGKRIRPLLCQAAGALAEAPPDALDATGAAIEMVHVYSLVHDDLPAMDDDDLRRGKPTVHVAYDEATAILVGDALQAQAFFTLSELPLPAERRIALVRELAQAAGSRHLVGGQAIDLQSAGRSLSQPALEQMHRMKTGALIRAAVRMGALCGLADTPANAALYRALDDYSNAIGLAFQVVDDILDATADTATLGKTAGKDADDDKPTCVSMLGLAASRALAGELRERAHAALAPLGPGARRLGQLADLVIQRAH</sequence>
<dbReference type="PROSITE" id="PS00723">
    <property type="entry name" value="POLYPRENYL_SYNTHASE_1"/>
    <property type="match status" value="1"/>
</dbReference>
<evidence type="ECO:0000256" key="5">
    <source>
        <dbReference type="ARBA" id="ARBA00022842"/>
    </source>
</evidence>
<dbReference type="KEGG" id="vbo:CKY39_30040"/>
<evidence type="ECO:0000256" key="6">
    <source>
        <dbReference type="ARBA" id="ARBA00023229"/>
    </source>
</evidence>
<evidence type="ECO:0000256" key="7">
    <source>
        <dbReference type="RuleBase" id="RU004466"/>
    </source>
</evidence>
<keyword evidence="6" id="KW-0414">Isoprene biosynthesis</keyword>
<dbReference type="Pfam" id="PF00348">
    <property type="entry name" value="polyprenyl_synt"/>
    <property type="match status" value="1"/>
</dbReference>
<keyword evidence="5" id="KW-0460">Magnesium</keyword>
<dbReference type="InterPro" id="IPR008949">
    <property type="entry name" value="Isoprenoid_synthase_dom_sf"/>
</dbReference>
<dbReference type="Gene3D" id="1.10.600.10">
    <property type="entry name" value="Farnesyl Diphosphate Synthase"/>
    <property type="match status" value="1"/>
</dbReference>
<dbReference type="NCBIfam" id="NF045485">
    <property type="entry name" value="FPPsyn"/>
    <property type="match status" value="1"/>
</dbReference>
<dbReference type="GO" id="GO:0005737">
    <property type="term" value="C:cytoplasm"/>
    <property type="evidence" value="ECO:0007669"/>
    <property type="project" value="UniProtKB-ARBA"/>
</dbReference>
<dbReference type="GO" id="GO:0016114">
    <property type="term" value="P:terpenoid biosynthetic process"/>
    <property type="evidence" value="ECO:0007669"/>
    <property type="project" value="UniProtKB-ARBA"/>
</dbReference>
<reference evidence="8 9" key="1">
    <citation type="submission" date="2017-09" db="EMBL/GenBank/DDBJ databases">
        <title>The diverse metabolic capabilities of V. boronicumulans make it an excellent choice for continued studies on novel biodegradation.</title>
        <authorList>
            <person name="Sun S."/>
        </authorList>
    </citation>
    <scope>NUCLEOTIDE SEQUENCE [LARGE SCALE GENOMIC DNA]</scope>
    <source>
        <strain evidence="8 9">J1</strain>
    </source>
</reference>
<dbReference type="SFLD" id="SFLDG01017">
    <property type="entry name" value="Polyprenyl_Transferase_Like"/>
    <property type="match status" value="1"/>
</dbReference>
<dbReference type="CDD" id="cd00685">
    <property type="entry name" value="Trans_IPPS_HT"/>
    <property type="match status" value="1"/>
</dbReference>
<comment type="similarity">
    <text evidence="2 7">Belongs to the FPP/GGPP synthase family.</text>
</comment>
<keyword evidence="3 7" id="KW-0808">Transferase</keyword>
<dbReference type="PANTHER" id="PTHR43281:SF1">
    <property type="entry name" value="FARNESYL DIPHOSPHATE SYNTHASE"/>
    <property type="match status" value="1"/>
</dbReference>
<name>A0A1E7TV31_9BURK</name>
<evidence type="ECO:0000256" key="2">
    <source>
        <dbReference type="ARBA" id="ARBA00006706"/>
    </source>
</evidence>
<dbReference type="InterPro" id="IPR033749">
    <property type="entry name" value="Polyprenyl_synt_CS"/>
</dbReference>
<proteinExistence type="inferred from homology"/>
<gene>
    <name evidence="8" type="ORF">CKY39_30040</name>
</gene>
<protein>
    <submittedName>
        <fullName evidence="8">Polyprenyl synthetase family protein</fullName>
    </submittedName>
</protein>
<evidence type="ECO:0000256" key="3">
    <source>
        <dbReference type="ARBA" id="ARBA00022679"/>
    </source>
</evidence>
<dbReference type="RefSeq" id="WP_070063858.1">
    <property type="nucleotide sequence ID" value="NZ_CP023284.1"/>
</dbReference>
<comment type="cofactor">
    <cofactor evidence="1">
        <name>Mg(2+)</name>
        <dbReference type="ChEBI" id="CHEBI:18420"/>
    </cofactor>
</comment>
<dbReference type="FunFam" id="1.10.600.10:FF:000001">
    <property type="entry name" value="Geranylgeranyl diphosphate synthase"/>
    <property type="match status" value="1"/>
</dbReference>
<dbReference type="SFLD" id="SFLDS00005">
    <property type="entry name" value="Isoprenoid_Synthase_Type_I"/>
    <property type="match status" value="1"/>
</dbReference>
<dbReference type="AlphaFoldDB" id="A0A1E7TV31"/>
<dbReference type="GO" id="GO:0046872">
    <property type="term" value="F:metal ion binding"/>
    <property type="evidence" value="ECO:0007669"/>
    <property type="project" value="UniProtKB-KW"/>
</dbReference>
<accession>A0A1E7TV31</accession>
<dbReference type="STRING" id="436515.GCA_001752345_00957"/>
<dbReference type="SUPFAM" id="SSF48576">
    <property type="entry name" value="Terpenoid synthases"/>
    <property type="match status" value="1"/>
</dbReference>
<dbReference type="Proteomes" id="UP000217154">
    <property type="component" value="Chromosome"/>
</dbReference>
<evidence type="ECO:0000313" key="8">
    <source>
        <dbReference type="EMBL" id="ATA57977.1"/>
    </source>
</evidence>
<dbReference type="InterPro" id="IPR000092">
    <property type="entry name" value="Polyprenyl_synt"/>
</dbReference>
<dbReference type="EMBL" id="CP023284">
    <property type="protein sequence ID" value="ATA57977.1"/>
    <property type="molecule type" value="Genomic_DNA"/>
</dbReference>
<dbReference type="PROSITE" id="PS00444">
    <property type="entry name" value="POLYPRENYL_SYNTHASE_2"/>
    <property type="match status" value="1"/>
</dbReference>
<dbReference type="OrthoDB" id="9805316at2"/>